<evidence type="ECO:0000256" key="2">
    <source>
        <dbReference type="ARBA" id="ARBA00022801"/>
    </source>
</evidence>
<gene>
    <name evidence="5" type="ORF">FDT80_13880</name>
</gene>
<dbReference type="Gene3D" id="3.40.50.1820">
    <property type="entry name" value="alpha/beta hydrolase"/>
    <property type="match status" value="1"/>
</dbReference>
<dbReference type="InterPro" id="IPR029058">
    <property type="entry name" value="AB_hydrolase_fold"/>
</dbReference>
<comment type="similarity">
    <text evidence="1">Belongs to the 'GDXG' lipolytic enzyme family.</text>
</comment>
<dbReference type="Proteomes" id="UP000309550">
    <property type="component" value="Unassembled WGS sequence"/>
</dbReference>
<sequence>MQAYVARSERYYPPDAVGLSIAAQRDVYDAMCAAFRQERPAGVRTRDEDHGGVPCRRYESGGASDVTVIYFHGGGFVVGGLDSHDDVCAEICAATGYRVVAVDYALAPEHVFPACFNDAWAAAAAIATHWRDRIVLAGDSAGGNLAAAVAHRARRDMPGRIAGQMLIYPGLGGDDTRGSCITHAQAPQLTVADLGFYKAIRAGSKDAPDGDPRFAPLHDADFTGLPPSVVITAQCDPLSSDGQAYRDALRAAGGQAAWLEEPGLVHGYLRARVMSARARDSFDRIVAAIAALGRGDWPALPG</sequence>
<feature type="active site" evidence="3">
    <location>
        <position position="140"/>
    </location>
</feature>
<comment type="caution">
    <text evidence="5">The sequence shown here is derived from an EMBL/GenBank/DDBJ whole genome shotgun (WGS) entry which is preliminary data.</text>
</comment>
<name>A0A5S3Q5G3_9RHOB</name>
<dbReference type="PROSITE" id="PS01174">
    <property type="entry name" value="LIPASE_GDXG_SER"/>
    <property type="match status" value="1"/>
</dbReference>
<dbReference type="PANTHER" id="PTHR48081:SF8">
    <property type="entry name" value="ALPHA_BETA HYDROLASE FOLD-3 DOMAIN-CONTAINING PROTEIN-RELATED"/>
    <property type="match status" value="1"/>
</dbReference>
<keyword evidence="2 5" id="KW-0378">Hydrolase</keyword>
<dbReference type="InterPro" id="IPR013094">
    <property type="entry name" value="AB_hydrolase_3"/>
</dbReference>
<dbReference type="AlphaFoldDB" id="A0A5S3Q5G3"/>
<feature type="domain" description="Alpha/beta hydrolase fold-3" evidence="4">
    <location>
        <begin position="68"/>
        <end position="269"/>
    </location>
</feature>
<dbReference type="PANTHER" id="PTHR48081">
    <property type="entry name" value="AB HYDROLASE SUPERFAMILY PROTEIN C4A8.06C"/>
    <property type="match status" value="1"/>
</dbReference>
<evidence type="ECO:0000256" key="1">
    <source>
        <dbReference type="ARBA" id="ARBA00010515"/>
    </source>
</evidence>
<dbReference type="Pfam" id="PF07859">
    <property type="entry name" value="Abhydrolase_3"/>
    <property type="match status" value="1"/>
</dbReference>
<accession>A0A5S3Q5G3</accession>
<proteinExistence type="inferred from homology"/>
<dbReference type="InterPro" id="IPR050300">
    <property type="entry name" value="GDXG_lipolytic_enzyme"/>
</dbReference>
<dbReference type="EMBL" id="VANS01000003">
    <property type="protein sequence ID" value="TMM51912.1"/>
    <property type="molecule type" value="Genomic_DNA"/>
</dbReference>
<reference evidence="5 6" key="1">
    <citation type="submission" date="2019-05" db="EMBL/GenBank/DDBJ databases">
        <title>Sulfitobacter sabulilitoris sp. nov., isolated from a marine sand.</title>
        <authorList>
            <person name="Yoon J.-H."/>
        </authorList>
    </citation>
    <scope>NUCLEOTIDE SEQUENCE [LARGE SCALE GENOMIC DNA]</scope>
    <source>
        <strain evidence="5 6">HSMS-29</strain>
    </source>
</reference>
<dbReference type="InterPro" id="IPR033140">
    <property type="entry name" value="Lipase_GDXG_put_SER_AS"/>
</dbReference>
<dbReference type="GO" id="GO:0016787">
    <property type="term" value="F:hydrolase activity"/>
    <property type="evidence" value="ECO:0007669"/>
    <property type="project" value="UniProtKB-KW"/>
</dbReference>
<organism evidence="5 6">
    <name type="scientific">Sulfitobacter sabulilitoris</name>
    <dbReference type="NCBI Taxonomy" id="2562655"/>
    <lineage>
        <taxon>Bacteria</taxon>
        <taxon>Pseudomonadati</taxon>
        <taxon>Pseudomonadota</taxon>
        <taxon>Alphaproteobacteria</taxon>
        <taxon>Rhodobacterales</taxon>
        <taxon>Roseobacteraceae</taxon>
        <taxon>Sulfitobacter</taxon>
    </lineage>
</organism>
<evidence type="ECO:0000256" key="3">
    <source>
        <dbReference type="PROSITE-ProRule" id="PRU10038"/>
    </source>
</evidence>
<dbReference type="SUPFAM" id="SSF53474">
    <property type="entry name" value="alpha/beta-Hydrolases"/>
    <property type="match status" value="1"/>
</dbReference>
<keyword evidence="6" id="KW-1185">Reference proteome</keyword>
<dbReference type="OrthoDB" id="9806180at2"/>
<evidence type="ECO:0000313" key="5">
    <source>
        <dbReference type="EMBL" id="TMM51912.1"/>
    </source>
</evidence>
<evidence type="ECO:0000313" key="6">
    <source>
        <dbReference type="Proteomes" id="UP000309550"/>
    </source>
</evidence>
<evidence type="ECO:0000259" key="4">
    <source>
        <dbReference type="Pfam" id="PF07859"/>
    </source>
</evidence>
<protein>
    <submittedName>
        <fullName evidence="5">Alpha/beta hydrolase</fullName>
    </submittedName>
</protein>